<keyword evidence="3" id="KW-0949">S-adenosyl-L-methionine</keyword>
<gene>
    <name evidence="6" type="ORF">ENM66_05460</name>
    <name evidence="5" type="ORF">ENP99_02145</name>
</gene>
<evidence type="ECO:0000313" key="6">
    <source>
        <dbReference type="EMBL" id="HHQ50777.1"/>
    </source>
</evidence>
<evidence type="ECO:0000259" key="4">
    <source>
        <dbReference type="Pfam" id="PF13847"/>
    </source>
</evidence>
<sequence>MFRWLGCNVRSLDDKVREYFIAKGELFRLIMDSKTMIERGRRTARGIAKHLAMLGHEKGRVLDVGCGTGRISIPLAEMGFEVVGIDISPTYIDIAIRRAKERGVEGRAIFIVCDAREMEACTSNHKPFSSILFVWSSVIGYYDENADSKILSEAYNISTDRAVLIIADAISKEQMTLHQYLFGMTKKVHEYDNVVIMERLLYNPATGNVLIRQEFYEKSQNNLVFMGDAHFELHLYSLDELNKLANKSGWCLYKVLTDLDRDVGYSPFSCLNAVFIKCRK</sequence>
<dbReference type="PANTHER" id="PTHR43464:SF19">
    <property type="entry name" value="UBIQUINONE BIOSYNTHESIS O-METHYLTRANSFERASE, MITOCHONDRIAL"/>
    <property type="match status" value="1"/>
</dbReference>
<evidence type="ECO:0000313" key="5">
    <source>
        <dbReference type="EMBL" id="HEH30899.1"/>
    </source>
</evidence>
<dbReference type="GO" id="GO:0032259">
    <property type="term" value="P:methylation"/>
    <property type="evidence" value="ECO:0007669"/>
    <property type="project" value="UniProtKB-KW"/>
</dbReference>
<dbReference type="SUPFAM" id="SSF53335">
    <property type="entry name" value="S-adenosyl-L-methionine-dependent methyltransferases"/>
    <property type="match status" value="1"/>
</dbReference>
<evidence type="ECO:0000256" key="1">
    <source>
        <dbReference type="ARBA" id="ARBA00022603"/>
    </source>
</evidence>
<evidence type="ECO:0000256" key="3">
    <source>
        <dbReference type="ARBA" id="ARBA00022691"/>
    </source>
</evidence>
<protein>
    <submittedName>
        <fullName evidence="6">Class I SAM-dependent methyltransferase</fullName>
    </submittedName>
</protein>
<evidence type="ECO:0000256" key="2">
    <source>
        <dbReference type="ARBA" id="ARBA00022679"/>
    </source>
</evidence>
<dbReference type="EMBL" id="DRYQ01000083">
    <property type="protein sequence ID" value="HHQ50777.1"/>
    <property type="molecule type" value="Genomic_DNA"/>
</dbReference>
<dbReference type="InterPro" id="IPR029063">
    <property type="entry name" value="SAM-dependent_MTases_sf"/>
</dbReference>
<comment type="caution">
    <text evidence="6">The sequence shown here is derived from an EMBL/GenBank/DDBJ whole genome shotgun (WGS) entry which is preliminary data.</text>
</comment>
<dbReference type="PANTHER" id="PTHR43464">
    <property type="entry name" value="METHYLTRANSFERASE"/>
    <property type="match status" value="1"/>
</dbReference>
<accession>A0A7J3Z7W9</accession>
<dbReference type="AlphaFoldDB" id="A0A7J3Z7W9"/>
<name>A0A7J3Z7W9_9CREN</name>
<dbReference type="Gene3D" id="3.40.50.150">
    <property type="entry name" value="Vaccinia Virus protein VP39"/>
    <property type="match status" value="1"/>
</dbReference>
<dbReference type="InterPro" id="IPR025714">
    <property type="entry name" value="Methyltranfer_dom"/>
</dbReference>
<reference evidence="6" key="1">
    <citation type="journal article" date="2020" name="mSystems">
        <title>Genome- and Community-Level Interaction Insights into Carbon Utilization and Element Cycling Functions of Hydrothermarchaeota in Hydrothermal Sediment.</title>
        <authorList>
            <person name="Zhou Z."/>
            <person name="Liu Y."/>
            <person name="Xu W."/>
            <person name="Pan J."/>
            <person name="Luo Z.H."/>
            <person name="Li M."/>
        </authorList>
    </citation>
    <scope>NUCLEOTIDE SEQUENCE [LARGE SCALE GENOMIC DNA]</scope>
    <source>
        <strain evidence="6">SpSt-1105</strain>
        <strain evidence="5">SpSt-27</strain>
    </source>
</reference>
<organism evidence="6">
    <name type="scientific">Ignisphaera aggregans</name>
    <dbReference type="NCBI Taxonomy" id="334771"/>
    <lineage>
        <taxon>Archaea</taxon>
        <taxon>Thermoproteota</taxon>
        <taxon>Thermoprotei</taxon>
        <taxon>Desulfurococcales</taxon>
        <taxon>Desulfurococcaceae</taxon>
        <taxon>Ignisphaera</taxon>
    </lineage>
</organism>
<keyword evidence="1 6" id="KW-0489">Methyltransferase</keyword>
<dbReference type="EMBL" id="DSLL01000012">
    <property type="protein sequence ID" value="HEH30899.1"/>
    <property type="molecule type" value="Genomic_DNA"/>
</dbReference>
<dbReference type="GO" id="GO:0008168">
    <property type="term" value="F:methyltransferase activity"/>
    <property type="evidence" value="ECO:0007669"/>
    <property type="project" value="UniProtKB-KW"/>
</dbReference>
<dbReference type="Pfam" id="PF13847">
    <property type="entry name" value="Methyltransf_31"/>
    <property type="match status" value="1"/>
</dbReference>
<dbReference type="CDD" id="cd02440">
    <property type="entry name" value="AdoMet_MTases"/>
    <property type="match status" value="1"/>
</dbReference>
<keyword evidence="2 6" id="KW-0808">Transferase</keyword>
<feature type="domain" description="Methyltransferase" evidence="4">
    <location>
        <begin position="57"/>
        <end position="187"/>
    </location>
</feature>
<proteinExistence type="predicted"/>